<evidence type="ECO:0000313" key="3">
    <source>
        <dbReference type="Proteomes" id="UP000324222"/>
    </source>
</evidence>
<protein>
    <submittedName>
        <fullName evidence="2">Uncharacterized protein</fullName>
    </submittedName>
</protein>
<organism evidence="2 3">
    <name type="scientific">Portunus trituberculatus</name>
    <name type="common">Swimming crab</name>
    <name type="synonym">Neptunus trituberculatus</name>
    <dbReference type="NCBI Taxonomy" id="210409"/>
    <lineage>
        <taxon>Eukaryota</taxon>
        <taxon>Metazoa</taxon>
        <taxon>Ecdysozoa</taxon>
        <taxon>Arthropoda</taxon>
        <taxon>Crustacea</taxon>
        <taxon>Multicrustacea</taxon>
        <taxon>Malacostraca</taxon>
        <taxon>Eumalacostraca</taxon>
        <taxon>Eucarida</taxon>
        <taxon>Decapoda</taxon>
        <taxon>Pleocyemata</taxon>
        <taxon>Brachyura</taxon>
        <taxon>Eubrachyura</taxon>
        <taxon>Portunoidea</taxon>
        <taxon>Portunidae</taxon>
        <taxon>Portuninae</taxon>
        <taxon>Portunus</taxon>
    </lineage>
</organism>
<comment type="caution">
    <text evidence="2">The sequence shown here is derived from an EMBL/GenBank/DDBJ whole genome shotgun (WGS) entry which is preliminary data.</text>
</comment>
<dbReference type="Proteomes" id="UP000324222">
    <property type="component" value="Unassembled WGS sequence"/>
</dbReference>
<feature type="region of interest" description="Disordered" evidence="1">
    <location>
        <begin position="48"/>
        <end position="85"/>
    </location>
</feature>
<dbReference type="EMBL" id="VSRR010004465">
    <property type="protein sequence ID" value="MPC39757.1"/>
    <property type="molecule type" value="Genomic_DNA"/>
</dbReference>
<reference evidence="2" key="1">
    <citation type="submission" date="2019-05" db="EMBL/GenBank/DDBJ databases">
        <title>Another draft genome of Portunus trituberculatus and its Hox gene families provides insights of decapod evolution.</title>
        <authorList>
            <person name="Jeong J.-H."/>
            <person name="Song I."/>
            <person name="Kim S."/>
            <person name="Choi T."/>
            <person name="Kim D."/>
            <person name="Ryu S."/>
            <person name="Kim W."/>
        </authorList>
    </citation>
    <scope>NUCLEOTIDE SEQUENCE [LARGE SCALE GENOMIC DNA]</scope>
    <source>
        <tissue evidence="2">Muscle</tissue>
    </source>
</reference>
<proteinExistence type="predicted"/>
<gene>
    <name evidence="2" type="ORF">E2C01_033305</name>
</gene>
<sequence length="85" mass="9490">MVQTRGLVMQGRLRQLLRVMQVFASGDMLVQQTHYEYNPVTNVAVRGGNPAAGGERGGMRADPGYKEELHGLQQNENKGKERSFE</sequence>
<accession>A0A5B7F2L7</accession>
<evidence type="ECO:0000256" key="1">
    <source>
        <dbReference type="SAM" id="MobiDB-lite"/>
    </source>
</evidence>
<evidence type="ECO:0000313" key="2">
    <source>
        <dbReference type="EMBL" id="MPC39757.1"/>
    </source>
</evidence>
<name>A0A5B7F2L7_PORTR</name>
<feature type="compositionally biased region" description="Basic and acidic residues" evidence="1">
    <location>
        <begin position="57"/>
        <end position="70"/>
    </location>
</feature>
<keyword evidence="3" id="KW-1185">Reference proteome</keyword>
<dbReference type="AlphaFoldDB" id="A0A5B7F2L7"/>